<feature type="signal peptide" evidence="1">
    <location>
        <begin position="1"/>
        <end position="29"/>
    </location>
</feature>
<evidence type="ECO:0000313" key="2">
    <source>
        <dbReference type="EMBL" id="ODA90643.1"/>
    </source>
</evidence>
<organism evidence="2 3">
    <name type="scientific">Leifsonia xyli subsp. xyli</name>
    <dbReference type="NCBI Taxonomy" id="59736"/>
    <lineage>
        <taxon>Bacteria</taxon>
        <taxon>Bacillati</taxon>
        <taxon>Actinomycetota</taxon>
        <taxon>Actinomycetes</taxon>
        <taxon>Micrococcales</taxon>
        <taxon>Microbacteriaceae</taxon>
        <taxon>Leifsonia</taxon>
    </lineage>
</organism>
<gene>
    <name evidence="2" type="ORF">ATY41_09475</name>
</gene>
<reference evidence="2 3" key="1">
    <citation type="submission" date="2015-11" db="EMBL/GenBank/DDBJ databases">
        <authorList>
            <person name="Zhang Y."/>
            <person name="Guo Z."/>
        </authorList>
    </citation>
    <scope>NUCLEOTIDE SEQUENCE [LARGE SCALE GENOMIC DNA]</scope>
    <source>
        <strain evidence="3">gdw1</strain>
    </source>
</reference>
<proteinExistence type="predicted"/>
<evidence type="ECO:0000313" key="3">
    <source>
        <dbReference type="Proteomes" id="UP000094426"/>
    </source>
</evidence>
<protein>
    <recommendedName>
        <fullName evidence="4">Secreted protein</fullName>
    </recommendedName>
</protein>
<sequence length="223" mass="24525">MRLRPVGIAAITLATAITASLFVAAPASAESTTTTQTLVSASCVAQLKNQLASSNKSLSVDQLNSACSGEATTTVSANHRVSADEARKIARERGMNPEETTQLVGRAANGWVGYKDWRSEYKATFLKEYHEGRTYYEYGKAAWVTPNEGYTGRHICRSGGSTHWSFVQVKTTECFQPGPSFEADNSYQFEVHEKILGFSVDYVVGMHTYFDAYGNERVVNYDS</sequence>
<evidence type="ECO:0008006" key="4">
    <source>
        <dbReference type="Google" id="ProtNLM"/>
    </source>
</evidence>
<dbReference type="EMBL" id="LNZG01000009">
    <property type="protein sequence ID" value="ODA90643.1"/>
    <property type="molecule type" value="Genomic_DNA"/>
</dbReference>
<name>A0A1E2SLF8_LEIXY</name>
<feature type="chain" id="PRO_5009116867" description="Secreted protein" evidence="1">
    <location>
        <begin position="30"/>
        <end position="223"/>
    </location>
</feature>
<dbReference type="AlphaFoldDB" id="A0A1E2SLF8"/>
<keyword evidence="1" id="KW-0732">Signal</keyword>
<dbReference type="Proteomes" id="UP000094426">
    <property type="component" value="Unassembled WGS sequence"/>
</dbReference>
<dbReference type="RefSeq" id="WP_011186790.1">
    <property type="nucleotide sequence ID" value="NZ_LNZG01000009.1"/>
</dbReference>
<accession>A0A1E2SLF8</accession>
<comment type="caution">
    <text evidence="2">The sequence shown here is derived from an EMBL/GenBank/DDBJ whole genome shotgun (WGS) entry which is preliminary data.</text>
</comment>
<evidence type="ECO:0000256" key="1">
    <source>
        <dbReference type="SAM" id="SignalP"/>
    </source>
</evidence>